<keyword evidence="1" id="KW-0812">Transmembrane</keyword>
<accession>A0A1F5JA45</accession>
<sequence length="240" mass="25679">MKRKFQIRLHLEGVKAHLRGGLSFTLVELLVVMGVLAIVGTLILVIFTNALKGNNKTQIVGIIKQNGQAVLEVMDKTIRNADNIVCVTTSGKTLAIVKNGVYTRYRFVPPNNTNLAIGNCGNRTGEVTANGCFQQDSPVQPTPPAAGSDMKLFIDGICVTDYDSLINPITLTDTNSQTGVSVECINNSCTSPNEIFKKGPSAGFKDQVTVKFQVAPAVGVPQSVAGQIDAAQFQTTVQLR</sequence>
<evidence type="ECO:0008006" key="4">
    <source>
        <dbReference type="Google" id="ProtNLM"/>
    </source>
</evidence>
<dbReference type="InterPro" id="IPR045584">
    <property type="entry name" value="Pilin-like"/>
</dbReference>
<keyword evidence="1" id="KW-1133">Transmembrane helix</keyword>
<dbReference type="SUPFAM" id="SSF54523">
    <property type="entry name" value="Pili subunits"/>
    <property type="match status" value="1"/>
</dbReference>
<dbReference type="AlphaFoldDB" id="A0A1F5JA45"/>
<evidence type="ECO:0000313" key="2">
    <source>
        <dbReference type="EMBL" id="OGE25504.1"/>
    </source>
</evidence>
<dbReference type="Gene3D" id="3.30.700.10">
    <property type="entry name" value="Glycoprotein, Type 4 Pilin"/>
    <property type="match status" value="1"/>
</dbReference>
<gene>
    <name evidence="2" type="ORF">A3C26_02225</name>
</gene>
<evidence type="ECO:0000313" key="3">
    <source>
        <dbReference type="Proteomes" id="UP000177042"/>
    </source>
</evidence>
<dbReference type="Proteomes" id="UP000177042">
    <property type="component" value="Unassembled WGS sequence"/>
</dbReference>
<name>A0A1F5JA45_9BACT</name>
<proteinExistence type="predicted"/>
<protein>
    <recommendedName>
        <fullName evidence="4">Prepilin-type N-terminal cleavage/methylation domain-containing protein</fullName>
    </recommendedName>
</protein>
<reference evidence="2 3" key="1">
    <citation type="journal article" date="2016" name="Nat. Commun.">
        <title>Thousands of microbial genomes shed light on interconnected biogeochemical processes in an aquifer system.</title>
        <authorList>
            <person name="Anantharaman K."/>
            <person name="Brown C.T."/>
            <person name="Hug L.A."/>
            <person name="Sharon I."/>
            <person name="Castelle C.J."/>
            <person name="Probst A.J."/>
            <person name="Thomas B.C."/>
            <person name="Singh A."/>
            <person name="Wilkins M.J."/>
            <person name="Karaoz U."/>
            <person name="Brodie E.L."/>
            <person name="Williams K.H."/>
            <person name="Hubbard S.S."/>
            <person name="Banfield J.F."/>
        </authorList>
    </citation>
    <scope>NUCLEOTIDE SEQUENCE [LARGE SCALE GENOMIC DNA]</scope>
</reference>
<evidence type="ECO:0000256" key="1">
    <source>
        <dbReference type="SAM" id="Phobius"/>
    </source>
</evidence>
<feature type="transmembrane region" description="Helical" evidence="1">
    <location>
        <begin position="21"/>
        <end position="47"/>
    </location>
</feature>
<dbReference type="EMBL" id="MFCX01000024">
    <property type="protein sequence ID" value="OGE25504.1"/>
    <property type="molecule type" value="Genomic_DNA"/>
</dbReference>
<keyword evidence="1" id="KW-0472">Membrane</keyword>
<comment type="caution">
    <text evidence="2">The sequence shown here is derived from an EMBL/GenBank/DDBJ whole genome shotgun (WGS) entry which is preliminary data.</text>
</comment>
<organism evidence="2 3">
    <name type="scientific">Candidatus Daviesbacteria bacterium RIFCSPHIGHO2_02_FULL_39_12</name>
    <dbReference type="NCBI Taxonomy" id="1797770"/>
    <lineage>
        <taxon>Bacteria</taxon>
        <taxon>Candidatus Daviesiibacteriota</taxon>
    </lineage>
</organism>